<feature type="non-terminal residue" evidence="1">
    <location>
        <position position="47"/>
    </location>
</feature>
<dbReference type="EMBL" id="BART01025635">
    <property type="protein sequence ID" value="GAH03180.1"/>
    <property type="molecule type" value="Genomic_DNA"/>
</dbReference>
<evidence type="ECO:0008006" key="2">
    <source>
        <dbReference type="Google" id="ProtNLM"/>
    </source>
</evidence>
<dbReference type="AlphaFoldDB" id="X1D4I1"/>
<comment type="caution">
    <text evidence="1">The sequence shown here is derived from an EMBL/GenBank/DDBJ whole genome shotgun (WGS) entry which is preliminary data.</text>
</comment>
<gene>
    <name evidence="1" type="ORF">S01H4_45967</name>
</gene>
<accession>X1D4I1</accession>
<name>X1D4I1_9ZZZZ</name>
<reference evidence="1" key="1">
    <citation type="journal article" date="2014" name="Front. Microbiol.">
        <title>High frequency of phylogenetically diverse reductive dehalogenase-homologous genes in deep subseafloor sedimentary metagenomes.</title>
        <authorList>
            <person name="Kawai M."/>
            <person name="Futagami T."/>
            <person name="Toyoda A."/>
            <person name="Takaki Y."/>
            <person name="Nishi S."/>
            <person name="Hori S."/>
            <person name="Arai W."/>
            <person name="Tsubouchi T."/>
            <person name="Morono Y."/>
            <person name="Uchiyama I."/>
            <person name="Ito T."/>
            <person name="Fujiyama A."/>
            <person name="Inagaki F."/>
            <person name="Takami H."/>
        </authorList>
    </citation>
    <scope>NUCLEOTIDE SEQUENCE</scope>
    <source>
        <strain evidence="1">Expedition CK06-06</strain>
    </source>
</reference>
<organism evidence="1">
    <name type="scientific">marine sediment metagenome</name>
    <dbReference type="NCBI Taxonomy" id="412755"/>
    <lineage>
        <taxon>unclassified sequences</taxon>
        <taxon>metagenomes</taxon>
        <taxon>ecological metagenomes</taxon>
    </lineage>
</organism>
<proteinExistence type="predicted"/>
<sequence length="47" mass="5513">MFEIAALICTDITQQIEKAERDERFGFHQASLHRCKTARRFCEDLIA</sequence>
<evidence type="ECO:0000313" key="1">
    <source>
        <dbReference type="EMBL" id="GAH03180.1"/>
    </source>
</evidence>
<protein>
    <recommendedName>
        <fullName evidence="2">HEPN domain-containing protein</fullName>
    </recommendedName>
</protein>